<comment type="caution">
    <text evidence="1">The sequence shown here is derived from an EMBL/GenBank/DDBJ whole genome shotgun (WGS) entry which is preliminary data.</text>
</comment>
<dbReference type="EMBL" id="MFLY01000003">
    <property type="protein sequence ID" value="OGG73329.1"/>
    <property type="molecule type" value="Genomic_DNA"/>
</dbReference>
<dbReference type="Proteomes" id="UP000177306">
    <property type="component" value="Unassembled WGS sequence"/>
</dbReference>
<organism evidence="1 2">
    <name type="scientific">Candidatus Kaiserbacteria bacterium RIFCSPLOWO2_01_FULL_53_17</name>
    <dbReference type="NCBI Taxonomy" id="1798511"/>
    <lineage>
        <taxon>Bacteria</taxon>
        <taxon>Candidatus Kaiseribacteriota</taxon>
    </lineage>
</organism>
<evidence type="ECO:0008006" key="3">
    <source>
        <dbReference type="Google" id="ProtNLM"/>
    </source>
</evidence>
<name>A0A1F6EI58_9BACT</name>
<protein>
    <recommendedName>
        <fullName evidence="3">DUF2283 domain-containing protein</fullName>
    </recommendedName>
</protein>
<accession>A0A1F6EI58</accession>
<dbReference type="AlphaFoldDB" id="A0A1F6EI58"/>
<evidence type="ECO:0000313" key="1">
    <source>
        <dbReference type="EMBL" id="OGG73329.1"/>
    </source>
</evidence>
<proteinExistence type="predicted"/>
<reference evidence="1 2" key="1">
    <citation type="journal article" date="2016" name="Nat. Commun.">
        <title>Thousands of microbial genomes shed light on interconnected biogeochemical processes in an aquifer system.</title>
        <authorList>
            <person name="Anantharaman K."/>
            <person name="Brown C.T."/>
            <person name="Hug L.A."/>
            <person name="Sharon I."/>
            <person name="Castelle C.J."/>
            <person name="Probst A.J."/>
            <person name="Thomas B.C."/>
            <person name="Singh A."/>
            <person name="Wilkins M.J."/>
            <person name="Karaoz U."/>
            <person name="Brodie E.L."/>
            <person name="Williams K.H."/>
            <person name="Hubbard S.S."/>
            <person name="Banfield J.F."/>
        </authorList>
    </citation>
    <scope>NUCLEOTIDE SEQUENCE [LARGE SCALE GENOMIC DNA]</scope>
</reference>
<evidence type="ECO:0000313" key="2">
    <source>
        <dbReference type="Proteomes" id="UP000177306"/>
    </source>
</evidence>
<gene>
    <name evidence="1" type="ORF">A3A38_01405</name>
</gene>
<sequence length="75" mass="8447">MTRYFYDKEADVFYFSQGAPSAMDETVEAGSDVLLRINPRTKHVRGFTLLNAAHRSGTAKRATTLPFSILPLIQR</sequence>